<dbReference type="Proteomes" id="UP001251528">
    <property type="component" value="Unassembled WGS sequence"/>
</dbReference>
<comment type="caution">
    <text evidence="1">The sequence shown here is derived from an EMBL/GenBank/DDBJ whole genome shotgun (WGS) entry which is preliminary data.</text>
</comment>
<proteinExistence type="predicted"/>
<organism evidence="1 2">
    <name type="scientific">Conoideocrella luteorostrata</name>
    <dbReference type="NCBI Taxonomy" id="1105319"/>
    <lineage>
        <taxon>Eukaryota</taxon>
        <taxon>Fungi</taxon>
        <taxon>Dikarya</taxon>
        <taxon>Ascomycota</taxon>
        <taxon>Pezizomycotina</taxon>
        <taxon>Sordariomycetes</taxon>
        <taxon>Hypocreomycetidae</taxon>
        <taxon>Hypocreales</taxon>
        <taxon>Clavicipitaceae</taxon>
        <taxon>Conoideocrella</taxon>
    </lineage>
</organism>
<protein>
    <submittedName>
        <fullName evidence="1">Uncharacterized protein</fullName>
    </submittedName>
</protein>
<name>A0AAJ0G220_9HYPO</name>
<evidence type="ECO:0000313" key="1">
    <source>
        <dbReference type="EMBL" id="KAK2612554.1"/>
    </source>
</evidence>
<evidence type="ECO:0000313" key="2">
    <source>
        <dbReference type="Proteomes" id="UP001251528"/>
    </source>
</evidence>
<dbReference type="EMBL" id="JASWJB010000015">
    <property type="protein sequence ID" value="KAK2612554.1"/>
    <property type="molecule type" value="Genomic_DNA"/>
</dbReference>
<keyword evidence="2" id="KW-1185">Reference proteome</keyword>
<dbReference type="PANTHER" id="PTHR39697:SF1">
    <property type="entry name" value="RICIN B LECTIN DOMAIN-CONTAINING PROTEIN"/>
    <property type="match status" value="1"/>
</dbReference>
<accession>A0AAJ0G220</accession>
<dbReference type="PANTHER" id="PTHR39697">
    <property type="entry name" value="RICIN B LECTIN DOMAIN-CONTAINING PROTEIN-RELATED"/>
    <property type="match status" value="1"/>
</dbReference>
<dbReference type="AlphaFoldDB" id="A0AAJ0G220"/>
<gene>
    <name evidence="1" type="ORF">QQS21_001492</name>
</gene>
<sequence length="178" mass="20324">MSHNDEKFSLYDDSSYGDDVMTPSYDSDYTDSDTNTECATEILSMGRSQLPEHDKIFMIVERISRRAISISHGLLTLEYARQENVACHWLCVDKGGWLGFQNQVTAKYISRDRACTLEASAKHHQSWEYMHFRPTPNGYHKLLVPYGSELREVKFGDDLRSLVGGSCGEGMEFAFFQV</sequence>
<reference evidence="1" key="1">
    <citation type="submission" date="2023-06" db="EMBL/GenBank/DDBJ databases">
        <title>Conoideocrella luteorostrata (Hypocreales: Clavicipitaceae), a potential biocontrol fungus for elongate hemlock scale in United States Christmas tree production areas.</title>
        <authorList>
            <person name="Barrett H."/>
            <person name="Lovett B."/>
            <person name="Macias A.M."/>
            <person name="Stajich J.E."/>
            <person name="Kasson M.T."/>
        </authorList>
    </citation>
    <scope>NUCLEOTIDE SEQUENCE</scope>
    <source>
        <strain evidence="1">ARSEF 14590</strain>
    </source>
</reference>